<keyword evidence="5 6" id="KW-0472">Membrane</keyword>
<evidence type="ECO:0000256" key="3">
    <source>
        <dbReference type="ARBA" id="ARBA00022692"/>
    </source>
</evidence>
<feature type="transmembrane region" description="Helical" evidence="6">
    <location>
        <begin position="271"/>
        <end position="289"/>
    </location>
</feature>
<keyword evidence="3 6" id="KW-0812">Transmembrane</keyword>
<feature type="transmembrane region" description="Helical" evidence="6">
    <location>
        <begin position="31"/>
        <end position="49"/>
    </location>
</feature>
<feature type="transmembrane region" description="Helical" evidence="6">
    <location>
        <begin position="389"/>
        <end position="412"/>
    </location>
</feature>
<proteinExistence type="predicted"/>
<feature type="transmembrane region" description="Helical" evidence="6">
    <location>
        <begin position="133"/>
        <end position="155"/>
    </location>
</feature>
<dbReference type="PANTHER" id="PTHR43652">
    <property type="entry name" value="BASIC AMINO ACID ANTIPORTER YFCC-RELATED"/>
    <property type="match status" value="1"/>
</dbReference>
<feature type="transmembrane region" description="Helical" evidence="6">
    <location>
        <begin position="215"/>
        <end position="234"/>
    </location>
</feature>
<accession>A0ABY9T812</accession>
<evidence type="ECO:0000256" key="4">
    <source>
        <dbReference type="ARBA" id="ARBA00022989"/>
    </source>
</evidence>
<dbReference type="EMBL" id="CP134050">
    <property type="protein sequence ID" value="WNC16053.1"/>
    <property type="molecule type" value="Genomic_DNA"/>
</dbReference>
<feature type="transmembrane region" description="Helical" evidence="6">
    <location>
        <begin position="432"/>
        <end position="451"/>
    </location>
</feature>
<keyword evidence="4 6" id="KW-1133">Transmembrane helix</keyword>
<sequence length="481" mass="51829">MSAHSPHPASLAASSQPTSFWRKYFKMPHTFVLLIILTLLAAALTYLVPSGEFERAKDPSSGKTLVVPNSYHAVEGDPVSLLEVPKAIVKGLIDSSDIVFFIFIIGGAFQVITATGTIEAVTSRVARTFSKRGVMIIPVFLGLFSVGGFTMGMSSEVMVFVPLGIAIARSLGYDAMTGTAMVSLGASIGFTAGLMNPFNVGLAQVIAEVPMFSGMWLRAVLLITLLVITSWYIIRYARKVKKTPGASIVHELEKSSADKKLDLTQLPNLELKHILTVITIIACFVLLIWGVSKKDWWMEELSALFLTMGIVSGFCAKFGPSRIAGEFVKGASAITFGAFIIGIARSILIVLEQGNVIDTIVYGLSDAVGHLHGSIQVLGMYLFQTVMNVFITSGTGLAATTMPIMVPLADLLGVTRQTSVLAFQMGDGFTNMILPTSSALMGSLAVSGITYQQWFRFMWPLMLMWVITGAIFVLIGHAIAY</sequence>
<feature type="transmembrane region" description="Helical" evidence="6">
    <location>
        <begin position="331"/>
        <end position="351"/>
    </location>
</feature>
<feature type="transmembrane region" description="Helical" evidence="6">
    <location>
        <begin position="457"/>
        <end position="480"/>
    </location>
</feature>
<evidence type="ECO:0000256" key="6">
    <source>
        <dbReference type="SAM" id="Phobius"/>
    </source>
</evidence>
<protein>
    <submittedName>
        <fullName evidence="7">Na+/H+ antiporter NhaC family protein</fullName>
    </submittedName>
</protein>
<name>A0ABY9T812_BREBE</name>
<keyword evidence="8" id="KW-1185">Reference proteome</keyword>
<feature type="transmembrane region" description="Helical" evidence="6">
    <location>
        <begin position="301"/>
        <end position="319"/>
    </location>
</feature>
<feature type="transmembrane region" description="Helical" evidence="6">
    <location>
        <begin position="175"/>
        <end position="194"/>
    </location>
</feature>
<evidence type="ECO:0000256" key="5">
    <source>
        <dbReference type="ARBA" id="ARBA00023136"/>
    </source>
</evidence>
<dbReference type="Proteomes" id="UP001256827">
    <property type="component" value="Chromosome"/>
</dbReference>
<evidence type="ECO:0000256" key="2">
    <source>
        <dbReference type="ARBA" id="ARBA00022475"/>
    </source>
</evidence>
<evidence type="ECO:0000256" key="1">
    <source>
        <dbReference type="ARBA" id="ARBA00004651"/>
    </source>
</evidence>
<dbReference type="InterPro" id="IPR018385">
    <property type="entry name" value="C4_dicarb_anaerob_car-like"/>
</dbReference>
<feature type="transmembrane region" description="Helical" evidence="6">
    <location>
        <begin position="98"/>
        <end position="121"/>
    </location>
</feature>
<dbReference type="RefSeq" id="WP_310770386.1">
    <property type="nucleotide sequence ID" value="NZ_CP134050.1"/>
</dbReference>
<dbReference type="InterPro" id="IPR051679">
    <property type="entry name" value="DASS-Related_Transporters"/>
</dbReference>
<keyword evidence="2" id="KW-1003">Cell membrane</keyword>
<organism evidence="7 8">
    <name type="scientific">Brevibacillus brevis</name>
    <name type="common">Bacillus brevis</name>
    <dbReference type="NCBI Taxonomy" id="1393"/>
    <lineage>
        <taxon>Bacteria</taxon>
        <taxon>Bacillati</taxon>
        <taxon>Bacillota</taxon>
        <taxon>Bacilli</taxon>
        <taxon>Bacillales</taxon>
        <taxon>Paenibacillaceae</taxon>
        <taxon>Brevibacillus</taxon>
    </lineage>
</organism>
<evidence type="ECO:0000313" key="8">
    <source>
        <dbReference type="Proteomes" id="UP001256827"/>
    </source>
</evidence>
<comment type="subcellular location">
    <subcellularLocation>
        <location evidence="1">Cell membrane</location>
        <topology evidence="1">Multi-pass membrane protein</topology>
    </subcellularLocation>
</comment>
<gene>
    <name evidence="7" type="ORF">RGB73_06975</name>
</gene>
<evidence type="ECO:0000313" key="7">
    <source>
        <dbReference type="EMBL" id="WNC16053.1"/>
    </source>
</evidence>
<reference evidence="7 8" key="1">
    <citation type="submission" date="2023-09" db="EMBL/GenBank/DDBJ databases">
        <title>Complete Genome and Methylome dissection of Bacillus brevis NEB573 original source of BbsI restriction endonuclease.</title>
        <authorList>
            <person name="Fomenkov A."/>
            <person name="Roberts R.D."/>
        </authorList>
    </citation>
    <scope>NUCLEOTIDE SEQUENCE [LARGE SCALE GENOMIC DNA]</scope>
    <source>
        <strain evidence="7 8">NEB573</strain>
    </source>
</reference>
<dbReference type="Pfam" id="PF03606">
    <property type="entry name" value="DcuC"/>
    <property type="match status" value="1"/>
</dbReference>
<dbReference type="PANTHER" id="PTHR43652:SF6">
    <property type="entry name" value="ARGININE REPRESSOR"/>
    <property type="match status" value="1"/>
</dbReference>
<feature type="transmembrane region" description="Helical" evidence="6">
    <location>
        <begin position="363"/>
        <end position="383"/>
    </location>
</feature>